<evidence type="ECO:0000256" key="2">
    <source>
        <dbReference type="ARBA" id="ARBA00022694"/>
    </source>
</evidence>
<dbReference type="GO" id="GO:0006364">
    <property type="term" value="P:rRNA processing"/>
    <property type="evidence" value="ECO:0007669"/>
    <property type="project" value="TreeGrafter"/>
</dbReference>
<protein>
    <submittedName>
        <fullName evidence="4">Uncharacterized protein</fullName>
    </submittedName>
</protein>
<dbReference type="GO" id="GO:0000294">
    <property type="term" value="P:nuclear-transcribed mRNA catabolic process, RNase MRP-dependent"/>
    <property type="evidence" value="ECO:0007669"/>
    <property type="project" value="TreeGrafter"/>
</dbReference>
<dbReference type="PANTHER" id="PTHR28256">
    <property type="entry name" value="RIBONUCLEASES P/MRP PROTEIN SUBUNIT POP7"/>
    <property type="match status" value="1"/>
</dbReference>
<dbReference type="InterPro" id="IPR014612">
    <property type="entry name" value="Pop7/Rpp20"/>
</dbReference>
<name>A0A1E3P3C0_WICAA</name>
<feature type="non-terminal residue" evidence="4">
    <location>
        <position position="116"/>
    </location>
</feature>
<dbReference type="GO" id="GO:0000172">
    <property type="term" value="C:ribonuclease MRP complex"/>
    <property type="evidence" value="ECO:0007669"/>
    <property type="project" value="InterPro"/>
</dbReference>
<organism evidence="4 5">
    <name type="scientific">Wickerhamomyces anomalus (strain ATCC 58044 / CBS 1984 / NCYC 433 / NRRL Y-366-8)</name>
    <name type="common">Yeast</name>
    <name type="synonym">Hansenula anomala</name>
    <dbReference type="NCBI Taxonomy" id="683960"/>
    <lineage>
        <taxon>Eukaryota</taxon>
        <taxon>Fungi</taxon>
        <taxon>Dikarya</taxon>
        <taxon>Ascomycota</taxon>
        <taxon>Saccharomycotina</taxon>
        <taxon>Saccharomycetes</taxon>
        <taxon>Phaffomycetales</taxon>
        <taxon>Wickerhamomycetaceae</taxon>
        <taxon>Wickerhamomyces</taxon>
    </lineage>
</organism>
<dbReference type="GeneID" id="30197770"/>
<evidence type="ECO:0000256" key="1">
    <source>
        <dbReference type="ARBA" id="ARBA00004123"/>
    </source>
</evidence>
<keyword evidence="3" id="KW-0539">Nucleus</keyword>
<dbReference type="GO" id="GO:0003723">
    <property type="term" value="F:RNA binding"/>
    <property type="evidence" value="ECO:0007669"/>
    <property type="project" value="TreeGrafter"/>
</dbReference>
<dbReference type="GO" id="GO:0004526">
    <property type="term" value="F:ribonuclease P activity"/>
    <property type="evidence" value="ECO:0007669"/>
    <property type="project" value="TreeGrafter"/>
</dbReference>
<dbReference type="GO" id="GO:0001682">
    <property type="term" value="P:tRNA 5'-leader removal"/>
    <property type="evidence" value="ECO:0007669"/>
    <property type="project" value="InterPro"/>
</dbReference>
<gene>
    <name evidence="4" type="ORF">WICANDRAFT_12226</name>
</gene>
<keyword evidence="2" id="KW-0819">tRNA processing</keyword>
<dbReference type="GO" id="GO:0005655">
    <property type="term" value="C:nucleolar ribonuclease P complex"/>
    <property type="evidence" value="ECO:0007669"/>
    <property type="project" value="InterPro"/>
</dbReference>
<dbReference type="InterPro" id="IPR020241">
    <property type="entry name" value="RNase_P/MRP_Pop7_fungi"/>
</dbReference>
<keyword evidence="5" id="KW-1185">Reference proteome</keyword>
<evidence type="ECO:0000313" key="5">
    <source>
        <dbReference type="Proteomes" id="UP000094112"/>
    </source>
</evidence>
<dbReference type="PANTHER" id="PTHR28256:SF1">
    <property type="entry name" value="RIBONUCLEASES P_MRP PROTEIN SUBUNIT POP7"/>
    <property type="match status" value="1"/>
</dbReference>
<dbReference type="AlphaFoldDB" id="A0A1E3P3C0"/>
<dbReference type="Gene3D" id="3.30.110.20">
    <property type="entry name" value="Alba-like domain"/>
    <property type="match status" value="1"/>
</dbReference>
<dbReference type="STRING" id="683960.A0A1E3P3C0"/>
<feature type="non-terminal residue" evidence="4">
    <location>
        <position position="1"/>
    </location>
</feature>
<accession>A0A1E3P3C0</accession>
<evidence type="ECO:0000313" key="4">
    <source>
        <dbReference type="EMBL" id="ODQ59808.1"/>
    </source>
</evidence>
<proteinExistence type="predicted"/>
<dbReference type="Pfam" id="PF12328">
    <property type="entry name" value="Rpp20"/>
    <property type="match status" value="1"/>
</dbReference>
<comment type="subcellular location">
    <subcellularLocation>
        <location evidence="1">Nucleus</location>
    </subcellularLocation>
</comment>
<dbReference type="InterPro" id="IPR036882">
    <property type="entry name" value="Alba-like_dom_sf"/>
</dbReference>
<dbReference type="Proteomes" id="UP000094112">
    <property type="component" value="Unassembled WGS sequence"/>
</dbReference>
<sequence length="116" mass="13356">KHIRHNPSKHFKYSDLETTIHIKASTPYISAIKRTKKLLSNLPKKQPKFEYITVLGMGAAIEKTLSIGVFFQVDEGAKVDILTKTVEVLDEFDDEDLDHDTIYRKRKVSAVELHIY</sequence>
<dbReference type="OrthoDB" id="5416589at2759"/>
<dbReference type="RefSeq" id="XP_019039015.1">
    <property type="nucleotide sequence ID" value="XM_019180524.1"/>
</dbReference>
<evidence type="ECO:0000256" key="3">
    <source>
        <dbReference type="ARBA" id="ARBA00023242"/>
    </source>
</evidence>
<reference evidence="4 5" key="1">
    <citation type="journal article" date="2016" name="Proc. Natl. Acad. Sci. U.S.A.">
        <title>Comparative genomics of biotechnologically important yeasts.</title>
        <authorList>
            <person name="Riley R."/>
            <person name="Haridas S."/>
            <person name="Wolfe K.H."/>
            <person name="Lopes M.R."/>
            <person name="Hittinger C.T."/>
            <person name="Goeker M."/>
            <person name="Salamov A.A."/>
            <person name="Wisecaver J.H."/>
            <person name="Long T.M."/>
            <person name="Calvey C.H."/>
            <person name="Aerts A.L."/>
            <person name="Barry K.W."/>
            <person name="Choi C."/>
            <person name="Clum A."/>
            <person name="Coughlan A.Y."/>
            <person name="Deshpande S."/>
            <person name="Douglass A.P."/>
            <person name="Hanson S.J."/>
            <person name="Klenk H.-P."/>
            <person name="LaButti K.M."/>
            <person name="Lapidus A."/>
            <person name="Lindquist E.A."/>
            <person name="Lipzen A.M."/>
            <person name="Meier-Kolthoff J.P."/>
            <person name="Ohm R.A."/>
            <person name="Otillar R.P."/>
            <person name="Pangilinan J.L."/>
            <person name="Peng Y."/>
            <person name="Rokas A."/>
            <person name="Rosa C.A."/>
            <person name="Scheuner C."/>
            <person name="Sibirny A.A."/>
            <person name="Slot J.C."/>
            <person name="Stielow J.B."/>
            <person name="Sun H."/>
            <person name="Kurtzman C.P."/>
            <person name="Blackwell M."/>
            <person name="Grigoriev I.V."/>
            <person name="Jeffries T.W."/>
        </authorList>
    </citation>
    <scope>NUCLEOTIDE SEQUENCE [LARGE SCALE GENOMIC DNA]</scope>
    <source>
        <strain evidence="5">ATCC 58044 / CBS 1984 / NCYC 433 / NRRL Y-366-8</strain>
    </source>
</reference>
<dbReference type="GO" id="GO:0034965">
    <property type="term" value="P:intronic box C/D snoRNA processing"/>
    <property type="evidence" value="ECO:0007669"/>
    <property type="project" value="TreeGrafter"/>
</dbReference>
<dbReference type="EMBL" id="KV454210">
    <property type="protein sequence ID" value="ODQ59808.1"/>
    <property type="molecule type" value="Genomic_DNA"/>
</dbReference>
<dbReference type="GO" id="GO:0000171">
    <property type="term" value="F:ribonuclease MRP activity"/>
    <property type="evidence" value="ECO:0007669"/>
    <property type="project" value="TreeGrafter"/>
</dbReference>